<evidence type="ECO:0000259" key="1">
    <source>
        <dbReference type="Pfam" id="PF00171"/>
    </source>
</evidence>
<dbReference type="Gene3D" id="3.40.605.10">
    <property type="entry name" value="Aldehyde Dehydrogenase, Chain A, domain 1"/>
    <property type="match status" value="1"/>
</dbReference>
<feature type="non-terminal residue" evidence="2">
    <location>
        <position position="292"/>
    </location>
</feature>
<dbReference type="AlphaFoldDB" id="A0A382I8Q2"/>
<accession>A0A382I8Q2</accession>
<proteinExistence type="predicted"/>
<feature type="domain" description="Aldehyde dehydrogenase" evidence="1">
    <location>
        <begin position="10"/>
        <end position="267"/>
    </location>
</feature>
<dbReference type="PANTHER" id="PTHR11699">
    <property type="entry name" value="ALDEHYDE DEHYDROGENASE-RELATED"/>
    <property type="match status" value="1"/>
</dbReference>
<dbReference type="InterPro" id="IPR016162">
    <property type="entry name" value="Ald_DH_N"/>
</dbReference>
<organism evidence="2">
    <name type="scientific">marine metagenome</name>
    <dbReference type="NCBI Taxonomy" id="408172"/>
    <lineage>
        <taxon>unclassified sequences</taxon>
        <taxon>metagenomes</taxon>
        <taxon>ecological metagenomes</taxon>
    </lineage>
</organism>
<dbReference type="EMBL" id="UINC01065887">
    <property type="protein sequence ID" value="SVB96006.1"/>
    <property type="molecule type" value="Genomic_DNA"/>
</dbReference>
<dbReference type="GO" id="GO:0016620">
    <property type="term" value="F:oxidoreductase activity, acting on the aldehyde or oxo group of donors, NAD or NADP as acceptor"/>
    <property type="evidence" value="ECO:0007669"/>
    <property type="project" value="InterPro"/>
</dbReference>
<dbReference type="SUPFAM" id="SSF53720">
    <property type="entry name" value="ALDH-like"/>
    <property type="match status" value="1"/>
</dbReference>
<protein>
    <recommendedName>
        <fullName evidence="1">Aldehyde dehydrogenase domain-containing protein</fullName>
    </recommendedName>
</protein>
<dbReference type="InterPro" id="IPR016163">
    <property type="entry name" value="Ald_DH_C"/>
</dbReference>
<dbReference type="Pfam" id="PF00171">
    <property type="entry name" value="Aldedh"/>
    <property type="match status" value="1"/>
</dbReference>
<gene>
    <name evidence="2" type="ORF">METZ01_LOCUS248860</name>
</gene>
<evidence type="ECO:0000313" key="2">
    <source>
        <dbReference type="EMBL" id="SVB96006.1"/>
    </source>
</evidence>
<sequence length="292" mass="30717">MSVDDSVSIVVGKARSAQAAFERCDQSAVDETVCALAWVVMEPGRNRALAEQAVVDTGLGRVEDKILKNYRKTLGLLRDLAGKTSVGVIAEYPELGITEIARPVGVVAAVTPSTNPVATPTNKVINAVKGRNAVILAPSPKADATCARLVGYFRSALEKAGAPADLVQKLPSPVSREATRDLMAQADLIVATGSQNNIRAAYSSGTPAIGVGQGNVAVIVDETADCEQAAEKVVASKVFDNATSCSSENSVIVLESVFERFTEALKMQGALLLNPSEKETLEQTMWSDGELN</sequence>
<dbReference type="InterPro" id="IPR015590">
    <property type="entry name" value="Aldehyde_DH_dom"/>
</dbReference>
<name>A0A382I8Q2_9ZZZZ</name>
<reference evidence="2" key="1">
    <citation type="submission" date="2018-05" db="EMBL/GenBank/DDBJ databases">
        <authorList>
            <person name="Lanie J.A."/>
            <person name="Ng W.-L."/>
            <person name="Kazmierczak K.M."/>
            <person name="Andrzejewski T.M."/>
            <person name="Davidsen T.M."/>
            <person name="Wayne K.J."/>
            <person name="Tettelin H."/>
            <person name="Glass J.I."/>
            <person name="Rusch D."/>
            <person name="Podicherti R."/>
            <person name="Tsui H.-C.T."/>
            <person name="Winkler M.E."/>
        </authorList>
    </citation>
    <scope>NUCLEOTIDE SEQUENCE</scope>
</reference>
<dbReference type="InterPro" id="IPR016161">
    <property type="entry name" value="Ald_DH/histidinol_DH"/>
</dbReference>
<dbReference type="Gene3D" id="3.40.309.10">
    <property type="entry name" value="Aldehyde Dehydrogenase, Chain A, domain 2"/>
    <property type="match status" value="1"/>
</dbReference>